<organism evidence="1 2">
    <name type="scientific">Diacronema lutheri</name>
    <name type="common">Unicellular marine alga</name>
    <name type="synonym">Monochrysis lutheri</name>
    <dbReference type="NCBI Taxonomy" id="2081491"/>
    <lineage>
        <taxon>Eukaryota</taxon>
        <taxon>Haptista</taxon>
        <taxon>Haptophyta</taxon>
        <taxon>Pavlovophyceae</taxon>
        <taxon>Pavlovales</taxon>
        <taxon>Pavlovaceae</taxon>
        <taxon>Diacronema</taxon>
    </lineage>
</organism>
<protein>
    <submittedName>
        <fullName evidence="1">Uncharacterized protein</fullName>
    </submittedName>
</protein>
<gene>
    <name evidence="1" type="ORF">KFE25_012660</name>
</gene>
<comment type="caution">
    <text evidence="1">The sequence shown here is derived from an EMBL/GenBank/DDBJ whole genome shotgun (WGS) entry which is preliminary data.</text>
</comment>
<keyword evidence="2" id="KW-1185">Reference proteome</keyword>
<proteinExistence type="predicted"/>
<dbReference type="AlphaFoldDB" id="A0A8J6C1Z2"/>
<dbReference type="EMBL" id="JAGTXO010000059">
    <property type="protein sequence ID" value="KAG8457989.1"/>
    <property type="molecule type" value="Genomic_DNA"/>
</dbReference>
<name>A0A8J6C1Z2_DIALT</name>
<evidence type="ECO:0000313" key="2">
    <source>
        <dbReference type="Proteomes" id="UP000751190"/>
    </source>
</evidence>
<dbReference type="Proteomes" id="UP000751190">
    <property type="component" value="Unassembled WGS sequence"/>
</dbReference>
<dbReference type="OrthoDB" id="10625269at2759"/>
<accession>A0A8J6C1Z2</accession>
<evidence type="ECO:0000313" key="1">
    <source>
        <dbReference type="EMBL" id="KAG8457989.1"/>
    </source>
</evidence>
<sequence length="304" mass="33117">MASSTRSSADEIAHALLLAKTVGDDAARRHLELWLECVEHKKDALIAKLEFEKATLMRTKTPLVEKLINEKNTPIAEKSTLVREGATLIAEKSTLVHEGATLTAERDALAAEKELKEMDLAHIVFRLAKYQPVFLPRILIVSALRAKYPVKAGTPFPAKAAWARFFKEHVLDATTNELCATVAAIANELGRADPPNVLQGDLETLLERLPPVMHSHQFAFPGFPPGLYCGGGAKVLGSTNAIAVKVLQDDPDVVSAGVLAHNITCLDKTYEPAHVLMADHSVQRAVHRSGVFKHPVSVYEPSYG</sequence>
<reference evidence="1" key="1">
    <citation type="submission" date="2021-05" db="EMBL/GenBank/DDBJ databases">
        <title>The genome of the haptophyte Pavlova lutheri (Diacronema luteri, Pavlovales) - a model for lipid biosynthesis in eukaryotic algae.</title>
        <authorList>
            <person name="Hulatt C.J."/>
            <person name="Posewitz M.C."/>
        </authorList>
    </citation>
    <scope>NUCLEOTIDE SEQUENCE</scope>
    <source>
        <strain evidence="1">NIVA-4/92</strain>
    </source>
</reference>